<evidence type="ECO:0000256" key="1">
    <source>
        <dbReference type="SAM" id="Phobius"/>
    </source>
</evidence>
<organism evidence="4">
    <name type="scientific">mine drainage metagenome</name>
    <dbReference type="NCBI Taxonomy" id="410659"/>
    <lineage>
        <taxon>unclassified sequences</taxon>
        <taxon>metagenomes</taxon>
        <taxon>ecological metagenomes</taxon>
    </lineage>
</organism>
<protein>
    <recommendedName>
        <fullName evidence="5">Type-4 fimbrial biogenesis transmembrane protein</fullName>
    </recommendedName>
</protein>
<comment type="caution">
    <text evidence="4">The sequence shown here is derived from an EMBL/GenBank/DDBJ whole genome shotgun (WGS) entry which is preliminary data.</text>
</comment>
<feature type="transmembrane region" description="Helical" evidence="1">
    <location>
        <begin position="16"/>
        <end position="37"/>
    </location>
</feature>
<dbReference type="Pfam" id="PF14341">
    <property type="entry name" value="PilX_N"/>
    <property type="match status" value="1"/>
</dbReference>
<gene>
    <name evidence="4" type="ORF">GALL_289810</name>
</gene>
<dbReference type="InterPro" id="IPR025205">
    <property type="entry name" value="PilX/PilW_C"/>
</dbReference>
<sequence>MRALTRGLALRPEMDGFVLIASLLILVVLTIIAVAMFRSFGLQELMARNLREKTRAHEAANSALSYAEWWLNQNNAGTGSNCSGAPSPAGAARVCTNQLSNPGLLSNWAVGSTYTLPSATVSSSGGVGTYYASPKFYIQYLGPDATKNSTIYLITAMGYGGNENAVAVVQSTYAFTAIKDLTGP</sequence>
<accession>A0A1J5RAH2</accession>
<feature type="domain" description="PilX/PilW C-terminal" evidence="2">
    <location>
        <begin position="94"/>
        <end position="174"/>
    </location>
</feature>
<dbReference type="Pfam" id="PF13681">
    <property type="entry name" value="PilX"/>
    <property type="match status" value="1"/>
</dbReference>
<dbReference type="InterPro" id="IPR025746">
    <property type="entry name" value="PilX_N_dom"/>
</dbReference>
<evidence type="ECO:0000313" key="4">
    <source>
        <dbReference type="EMBL" id="OIQ89116.1"/>
    </source>
</evidence>
<reference evidence="4" key="1">
    <citation type="submission" date="2016-10" db="EMBL/GenBank/DDBJ databases">
        <title>Sequence of Gallionella enrichment culture.</title>
        <authorList>
            <person name="Poehlein A."/>
            <person name="Muehling M."/>
            <person name="Daniel R."/>
        </authorList>
    </citation>
    <scope>NUCLEOTIDE SEQUENCE</scope>
</reference>
<evidence type="ECO:0000259" key="3">
    <source>
        <dbReference type="Pfam" id="PF14341"/>
    </source>
</evidence>
<proteinExistence type="predicted"/>
<name>A0A1J5RAH2_9ZZZZ</name>
<keyword evidence="1" id="KW-1133">Transmembrane helix</keyword>
<evidence type="ECO:0008006" key="5">
    <source>
        <dbReference type="Google" id="ProtNLM"/>
    </source>
</evidence>
<dbReference type="EMBL" id="MLJW01000343">
    <property type="protein sequence ID" value="OIQ89116.1"/>
    <property type="molecule type" value="Genomic_DNA"/>
</dbReference>
<feature type="domain" description="Type 4 fimbrial biogenesis protein PilX N-terminal" evidence="3">
    <location>
        <begin position="16"/>
        <end position="64"/>
    </location>
</feature>
<evidence type="ECO:0000259" key="2">
    <source>
        <dbReference type="Pfam" id="PF13681"/>
    </source>
</evidence>
<dbReference type="AlphaFoldDB" id="A0A1J5RAH2"/>
<keyword evidence="1" id="KW-0472">Membrane</keyword>
<keyword evidence="1" id="KW-0812">Transmembrane</keyword>